<name>A0A3M7QKQ0_BRAPC</name>
<keyword evidence="1" id="KW-1133">Transmembrane helix</keyword>
<evidence type="ECO:0000256" key="1">
    <source>
        <dbReference type="SAM" id="Phobius"/>
    </source>
</evidence>
<dbReference type="EMBL" id="REGN01005832">
    <property type="protein sequence ID" value="RNA11862.1"/>
    <property type="molecule type" value="Genomic_DNA"/>
</dbReference>
<reference evidence="2 3" key="1">
    <citation type="journal article" date="2018" name="Sci. Rep.">
        <title>Genomic signatures of local adaptation to the degree of environmental predictability in rotifers.</title>
        <authorList>
            <person name="Franch-Gras L."/>
            <person name="Hahn C."/>
            <person name="Garcia-Roger E.M."/>
            <person name="Carmona M.J."/>
            <person name="Serra M."/>
            <person name="Gomez A."/>
        </authorList>
    </citation>
    <scope>NUCLEOTIDE SEQUENCE [LARGE SCALE GENOMIC DNA]</scope>
    <source>
        <strain evidence="2">HYR1</strain>
    </source>
</reference>
<accession>A0A3M7QKQ0</accession>
<dbReference type="AlphaFoldDB" id="A0A3M7QKQ0"/>
<keyword evidence="3" id="KW-1185">Reference proteome</keyword>
<organism evidence="2 3">
    <name type="scientific">Brachionus plicatilis</name>
    <name type="common">Marine rotifer</name>
    <name type="synonym">Brachionus muelleri</name>
    <dbReference type="NCBI Taxonomy" id="10195"/>
    <lineage>
        <taxon>Eukaryota</taxon>
        <taxon>Metazoa</taxon>
        <taxon>Spiralia</taxon>
        <taxon>Gnathifera</taxon>
        <taxon>Rotifera</taxon>
        <taxon>Eurotatoria</taxon>
        <taxon>Monogononta</taxon>
        <taxon>Pseudotrocha</taxon>
        <taxon>Ploima</taxon>
        <taxon>Brachionidae</taxon>
        <taxon>Brachionus</taxon>
    </lineage>
</organism>
<evidence type="ECO:0000313" key="3">
    <source>
        <dbReference type="Proteomes" id="UP000276133"/>
    </source>
</evidence>
<dbReference type="Proteomes" id="UP000276133">
    <property type="component" value="Unassembled WGS sequence"/>
</dbReference>
<evidence type="ECO:0000313" key="2">
    <source>
        <dbReference type="EMBL" id="RNA11862.1"/>
    </source>
</evidence>
<feature type="transmembrane region" description="Helical" evidence="1">
    <location>
        <begin position="71"/>
        <end position="94"/>
    </location>
</feature>
<comment type="caution">
    <text evidence="2">The sequence shown here is derived from an EMBL/GenBank/DDBJ whole genome shotgun (WGS) entry which is preliminary data.</text>
</comment>
<gene>
    <name evidence="2" type="ORF">BpHYR1_045044</name>
</gene>
<protein>
    <submittedName>
        <fullName evidence="2">Uncharacterized protein</fullName>
    </submittedName>
</protein>
<keyword evidence="1" id="KW-0472">Membrane</keyword>
<sequence>MLLTNTYKSNSNPKNLKKEFIRYRILRQIQRKNKFFKSNYLTCHVKKLTLKKLTLVNEKNYKIKSNLKETLVSICLTSLMSMFASTIFSQFTLIKHFPSSAKNKLSKMGVLPDAENPAYFIESC</sequence>
<keyword evidence="1" id="KW-0812">Transmembrane</keyword>
<proteinExistence type="predicted"/>